<organism evidence="12 13">
    <name type="scientific">Candidatus Limenecus avicola</name>
    <dbReference type="NCBI Taxonomy" id="2840847"/>
    <lineage>
        <taxon>Bacteria</taxon>
        <taxon>Bacillati</taxon>
        <taxon>Bacillota</taxon>
        <taxon>Clostridia</taxon>
        <taxon>Eubacteriales</taxon>
        <taxon>Clostridiaceae</taxon>
        <taxon>Clostridiaceae incertae sedis</taxon>
        <taxon>Candidatus Limenecus</taxon>
    </lineage>
</organism>
<dbReference type="InterPro" id="IPR029001">
    <property type="entry name" value="ITPase-like_fam"/>
</dbReference>
<feature type="binding site" evidence="10">
    <location>
        <begin position="8"/>
        <end position="13"/>
    </location>
    <ligand>
        <name>substrate</name>
    </ligand>
</feature>
<keyword evidence="6 10" id="KW-0460">Magnesium</keyword>
<dbReference type="GO" id="GO:0036222">
    <property type="term" value="F:XTP diphosphatase activity"/>
    <property type="evidence" value="ECO:0007669"/>
    <property type="project" value="UniProtKB-UniRule"/>
</dbReference>
<feature type="binding site" evidence="10">
    <location>
        <position position="174"/>
    </location>
    <ligand>
        <name>substrate</name>
    </ligand>
</feature>
<evidence type="ECO:0000256" key="5">
    <source>
        <dbReference type="ARBA" id="ARBA00022801"/>
    </source>
</evidence>
<reference evidence="12" key="1">
    <citation type="submission" date="2020-10" db="EMBL/GenBank/DDBJ databases">
        <authorList>
            <person name="Gilroy R."/>
        </authorList>
    </citation>
    <scope>NUCLEOTIDE SEQUENCE</scope>
    <source>
        <strain evidence="12">CHK154-7741</strain>
    </source>
</reference>
<sequence>MIKIALGTSNPHKLEEINAMIKEAHPDSVEFVLVEGEFDPVENGTTFEENSYIKAAEAAKIMGIPALADDTGLCVDALDGRPGLYSARYAPDQKSKIEKLLGEMQNIPKDKRNAHFTCTMTLVNPDGTKLHTQTGKIEGYIDTKPHGGHGFGYDPIFFIPELNKTMADLKPEEKNTLSHRARALLPMIEWIKQNM</sequence>
<comment type="catalytic activity">
    <reaction evidence="8 10">
        <text>dITP + H2O = dIMP + diphosphate + H(+)</text>
        <dbReference type="Rhea" id="RHEA:28342"/>
        <dbReference type="ChEBI" id="CHEBI:15377"/>
        <dbReference type="ChEBI" id="CHEBI:15378"/>
        <dbReference type="ChEBI" id="CHEBI:33019"/>
        <dbReference type="ChEBI" id="CHEBI:61194"/>
        <dbReference type="ChEBI" id="CHEBI:61382"/>
        <dbReference type="EC" id="3.6.1.66"/>
    </reaction>
</comment>
<feature type="binding site" evidence="10">
    <location>
        <begin position="151"/>
        <end position="154"/>
    </location>
    <ligand>
        <name>substrate</name>
    </ligand>
</feature>
<name>A0A9D1N2D9_9CLOT</name>
<evidence type="ECO:0000313" key="12">
    <source>
        <dbReference type="EMBL" id="HIU93484.1"/>
    </source>
</evidence>
<keyword evidence="5 10" id="KW-0378">Hydrolase</keyword>
<feature type="active site" description="Proton acceptor" evidence="10">
    <location>
        <position position="70"/>
    </location>
</feature>
<dbReference type="GO" id="GO:0046872">
    <property type="term" value="F:metal ion binding"/>
    <property type="evidence" value="ECO:0007669"/>
    <property type="project" value="UniProtKB-KW"/>
</dbReference>
<dbReference type="EC" id="3.6.1.66" evidence="10"/>
<dbReference type="SUPFAM" id="SSF52972">
    <property type="entry name" value="ITPase-like"/>
    <property type="match status" value="1"/>
</dbReference>
<dbReference type="FunFam" id="3.90.950.10:FF:000001">
    <property type="entry name" value="dITP/XTP pyrophosphatase"/>
    <property type="match status" value="1"/>
</dbReference>
<comment type="caution">
    <text evidence="10">Lacks conserved residue(s) required for the propagation of feature annotation.</text>
</comment>
<dbReference type="Pfam" id="PF01725">
    <property type="entry name" value="Ham1p_like"/>
    <property type="match status" value="1"/>
</dbReference>
<evidence type="ECO:0000313" key="13">
    <source>
        <dbReference type="Proteomes" id="UP000886748"/>
    </source>
</evidence>
<reference evidence="12" key="2">
    <citation type="journal article" date="2021" name="PeerJ">
        <title>Extensive microbial diversity within the chicken gut microbiome revealed by metagenomics and culture.</title>
        <authorList>
            <person name="Gilroy R."/>
            <person name="Ravi A."/>
            <person name="Getino M."/>
            <person name="Pursley I."/>
            <person name="Horton D.L."/>
            <person name="Alikhan N.F."/>
            <person name="Baker D."/>
            <person name="Gharbi K."/>
            <person name="Hall N."/>
            <person name="Watson M."/>
            <person name="Adriaenssens E.M."/>
            <person name="Foster-Nyarko E."/>
            <person name="Jarju S."/>
            <person name="Secka A."/>
            <person name="Antonio M."/>
            <person name="Oren A."/>
            <person name="Chaudhuri R.R."/>
            <person name="La Ragione R."/>
            <person name="Hildebrand F."/>
            <person name="Pallen M.J."/>
        </authorList>
    </citation>
    <scope>NUCLEOTIDE SEQUENCE</scope>
    <source>
        <strain evidence="12">CHK154-7741</strain>
    </source>
</reference>
<dbReference type="Gene3D" id="3.90.950.10">
    <property type="match status" value="1"/>
</dbReference>
<dbReference type="GO" id="GO:0009146">
    <property type="term" value="P:purine nucleoside triphosphate catabolic process"/>
    <property type="evidence" value="ECO:0007669"/>
    <property type="project" value="UniProtKB-UniRule"/>
</dbReference>
<dbReference type="NCBIfam" id="TIGR00042">
    <property type="entry name" value="RdgB/HAM1 family non-canonical purine NTP pyrophosphatase"/>
    <property type="match status" value="1"/>
</dbReference>
<evidence type="ECO:0000256" key="6">
    <source>
        <dbReference type="ARBA" id="ARBA00022842"/>
    </source>
</evidence>
<keyword evidence="3 10" id="KW-0479">Metal-binding</keyword>
<evidence type="ECO:0000256" key="9">
    <source>
        <dbReference type="ARBA" id="ARBA00052017"/>
    </source>
</evidence>
<dbReference type="GO" id="GO:0036220">
    <property type="term" value="F:ITP diphosphatase activity"/>
    <property type="evidence" value="ECO:0007669"/>
    <property type="project" value="UniProtKB-UniRule"/>
</dbReference>
<evidence type="ECO:0000256" key="8">
    <source>
        <dbReference type="ARBA" id="ARBA00051875"/>
    </source>
</evidence>
<feature type="binding site" evidence="10">
    <location>
        <position position="71"/>
    </location>
    <ligand>
        <name>substrate</name>
    </ligand>
</feature>
<dbReference type="GO" id="GO:0017111">
    <property type="term" value="F:ribonucleoside triphosphate phosphatase activity"/>
    <property type="evidence" value="ECO:0007669"/>
    <property type="project" value="InterPro"/>
</dbReference>
<comment type="caution">
    <text evidence="12">The sequence shown here is derived from an EMBL/GenBank/DDBJ whole genome shotgun (WGS) entry which is preliminary data.</text>
</comment>
<comment type="similarity">
    <text evidence="1 10 11">Belongs to the HAM1 NTPase family.</text>
</comment>
<evidence type="ECO:0000256" key="11">
    <source>
        <dbReference type="RuleBase" id="RU003781"/>
    </source>
</evidence>
<dbReference type="AlphaFoldDB" id="A0A9D1N2D9"/>
<dbReference type="PANTHER" id="PTHR11067:SF9">
    <property type="entry name" value="INOSINE TRIPHOSPHATE PYROPHOSPHATASE"/>
    <property type="match status" value="1"/>
</dbReference>
<comment type="cofactor">
    <cofactor evidence="10">
        <name>Mg(2+)</name>
        <dbReference type="ChEBI" id="CHEBI:18420"/>
    </cofactor>
    <text evidence="10">Binds 1 Mg(2+) ion per subunit.</text>
</comment>
<comment type="subunit">
    <text evidence="2 10">Homodimer.</text>
</comment>
<evidence type="ECO:0000256" key="7">
    <source>
        <dbReference type="ARBA" id="ARBA00023080"/>
    </source>
</evidence>
<evidence type="ECO:0000256" key="1">
    <source>
        <dbReference type="ARBA" id="ARBA00008023"/>
    </source>
</evidence>
<dbReference type="CDD" id="cd00515">
    <property type="entry name" value="HAM1"/>
    <property type="match status" value="1"/>
</dbReference>
<evidence type="ECO:0000256" key="4">
    <source>
        <dbReference type="ARBA" id="ARBA00022741"/>
    </source>
</evidence>
<gene>
    <name evidence="12" type="primary">rdgB</name>
    <name evidence="12" type="ORF">IAD26_10200</name>
</gene>
<feature type="binding site" evidence="10">
    <location>
        <position position="70"/>
    </location>
    <ligand>
        <name>Mg(2+)</name>
        <dbReference type="ChEBI" id="CHEBI:18420"/>
    </ligand>
</feature>
<dbReference type="GO" id="GO:0009117">
    <property type="term" value="P:nucleotide metabolic process"/>
    <property type="evidence" value="ECO:0007669"/>
    <property type="project" value="UniProtKB-KW"/>
</dbReference>
<comment type="function">
    <text evidence="10">Pyrophosphatase that catalyzes the hydrolysis of nucleoside triphosphates to their monophosphate derivatives, with a high preference for the non-canonical purine nucleotides XTP (xanthosine triphosphate), dITP (deoxyinosine triphosphate) and ITP. Seems to function as a house-cleaning enzyme that removes non-canonical purine nucleotides from the nucleotide pool, thus preventing their incorporation into DNA/RNA and avoiding chromosomal lesions.</text>
</comment>
<protein>
    <recommendedName>
        <fullName evidence="10">dITP/XTP pyrophosphatase</fullName>
        <ecNumber evidence="10">3.6.1.66</ecNumber>
    </recommendedName>
    <alternativeName>
        <fullName evidence="10">Non-canonical purine NTP pyrophosphatase</fullName>
    </alternativeName>
    <alternativeName>
        <fullName evidence="10">Non-standard purine NTP pyrophosphatase</fullName>
    </alternativeName>
    <alternativeName>
        <fullName evidence="10">Nucleoside-triphosphate diphosphatase</fullName>
    </alternativeName>
    <alternativeName>
        <fullName evidence="10">Nucleoside-triphosphate pyrophosphatase</fullName>
        <shortName evidence="10">NTPase</shortName>
    </alternativeName>
</protein>
<evidence type="ECO:0000256" key="3">
    <source>
        <dbReference type="ARBA" id="ARBA00022723"/>
    </source>
</evidence>
<dbReference type="GO" id="GO:0005829">
    <property type="term" value="C:cytosol"/>
    <property type="evidence" value="ECO:0007669"/>
    <property type="project" value="TreeGrafter"/>
</dbReference>
<evidence type="ECO:0000256" key="2">
    <source>
        <dbReference type="ARBA" id="ARBA00011738"/>
    </source>
</evidence>
<dbReference type="Proteomes" id="UP000886748">
    <property type="component" value="Unassembled WGS sequence"/>
</dbReference>
<keyword evidence="4 10" id="KW-0547">Nucleotide-binding</keyword>
<comment type="catalytic activity">
    <reaction evidence="10">
        <text>ITP + H2O = IMP + diphosphate + H(+)</text>
        <dbReference type="Rhea" id="RHEA:29399"/>
        <dbReference type="ChEBI" id="CHEBI:15377"/>
        <dbReference type="ChEBI" id="CHEBI:15378"/>
        <dbReference type="ChEBI" id="CHEBI:33019"/>
        <dbReference type="ChEBI" id="CHEBI:58053"/>
        <dbReference type="ChEBI" id="CHEBI:61402"/>
        <dbReference type="EC" id="3.6.1.66"/>
    </reaction>
</comment>
<dbReference type="EMBL" id="DVOD01000072">
    <property type="protein sequence ID" value="HIU93484.1"/>
    <property type="molecule type" value="Genomic_DNA"/>
</dbReference>
<accession>A0A9D1N2D9</accession>
<proteinExistence type="inferred from homology"/>
<evidence type="ECO:0000256" key="10">
    <source>
        <dbReference type="HAMAP-Rule" id="MF_01405"/>
    </source>
</evidence>
<dbReference type="InterPro" id="IPR002637">
    <property type="entry name" value="RdgB/HAM1"/>
</dbReference>
<dbReference type="InterPro" id="IPR020922">
    <property type="entry name" value="dITP/XTP_pyrophosphatase"/>
</dbReference>
<dbReference type="GO" id="GO:0000166">
    <property type="term" value="F:nucleotide binding"/>
    <property type="evidence" value="ECO:0007669"/>
    <property type="project" value="UniProtKB-KW"/>
</dbReference>
<dbReference type="HAMAP" id="MF_01405">
    <property type="entry name" value="Non_canon_purine_NTPase"/>
    <property type="match status" value="1"/>
</dbReference>
<dbReference type="GO" id="GO:0035870">
    <property type="term" value="F:dITP diphosphatase activity"/>
    <property type="evidence" value="ECO:0007669"/>
    <property type="project" value="UniProtKB-UniRule"/>
</dbReference>
<dbReference type="PANTHER" id="PTHR11067">
    <property type="entry name" value="INOSINE TRIPHOSPHATE PYROPHOSPHATASE/HAM1 PROTEIN"/>
    <property type="match status" value="1"/>
</dbReference>
<comment type="catalytic activity">
    <reaction evidence="9 10">
        <text>XTP + H2O = XMP + diphosphate + H(+)</text>
        <dbReference type="Rhea" id="RHEA:28610"/>
        <dbReference type="ChEBI" id="CHEBI:15377"/>
        <dbReference type="ChEBI" id="CHEBI:15378"/>
        <dbReference type="ChEBI" id="CHEBI:33019"/>
        <dbReference type="ChEBI" id="CHEBI:57464"/>
        <dbReference type="ChEBI" id="CHEBI:61314"/>
        <dbReference type="EC" id="3.6.1.66"/>
    </reaction>
</comment>
<keyword evidence="7 10" id="KW-0546">Nucleotide metabolism</keyword>
<feature type="binding site" evidence="10">
    <location>
        <begin position="179"/>
        <end position="180"/>
    </location>
    <ligand>
        <name>substrate</name>
    </ligand>
</feature>